<dbReference type="InterPro" id="IPR046229">
    <property type="entry name" value="TnpC-like"/>
</dbReference>
<feature type="coiled-coil region" evidence="1">
    <location>
        <begin position="93"/>
        <end position="148"/>
    </location>
</feature>
<dbReference type="STRING" id="394503.Ccel_0070"/>
<keyword evidence="1" id="KW-0175">Coiled coil</keyword>
<dbReference type="Pfam" id="PF19776">
    <property type="entry name" value="DUF6262"/>
    <property type="match status" value="1"/>
</dbReference>
<keyword evidence="3" id="KW-1185">Reference proteome</keyword>
<name>B8I4A4_RUMCH</name>
<sequence>MSKDYANVDGLLKYHVERNKETINKVNKAISDFKKGKKKITVKAVAKKANVSVATIYNNPALKERIDQLKDIQRGGKDIDAGSTIKSIKKVKMDEMRDTINRLRTNLEAERQKNGLLLGELEKKTSENIELKARVAQYRNYIESAKKQ</sequence>
<dbReference type="EMBL" id="CP001348">
    <property type="protein sequence ID" value="ACL74458.1"/>
    <property type="molecule type" value="Genomic_DNA"/>
</dbReference>
<dbReference type="AlphaFoldDB" id="B8I4A4"/>
<dbReference type="KEGG" id="cce:Ccel_0070"/>
<evidence type="ECO:0000256" key="1">
    <source>
        <dbReference type="SAM" id="Coils"/>
    </source>
</evidence>
<organism evidence="2 3">
    <name type="scientific">Ruminiclostridium cellulolyticum (strain ATCC 35319 / DSM 5812 / JCM 6584 / H10)</name>
    <name type="common">Clostridium cellulolyticum</name>
    <dbReference type="NCBI Taxonomy" id="394503"/>
    <lineage>
        <taxon>Bacteria</taxon>
        <taxon>Bacillati</taxon>
        <taxon>Bacillota</taxon>
        <taxon>Clostridia</taxon>
        <taxon>Eubacteriales</taxon>
        <taxon>Oscillospiraceae</taxon>
        <taxon>Ruminiclostridium</taxon>
    </lineage>
</organism>
<evidence type="ECO:0000313" key="2">
    <source>
        <dbReference type="EMBL" id="ACL74458.1"/>
    </source>
</evidence>
<protein>
    <recommendedName>
        <fullName evidence="4">Transposase</fullName>
    </recommendedName>
</protein>
<reference evidence="2 3" key="1">
    <citation type="submission" date="2009-01" db="EMBL/GenBank/DDBJ databases">
        <title>Complete sequence of Clostridium cellulolyticum H10.</title>
        <authorList>
            <consortium name="US DOE Joint Genome Institute"/>
            <person name="Lucas S."/>
            <person name="Copeland A."/>
            <person name="Lapidus A."/>
            <person name="Glavina del Rio T."/>
            <person name="Dalin E."/>
            <person name="Tice H."/>
            <person name="Bruce D."/>
            <person name="Goodwin L."/>
            <person name="Pitluck S."/>
            <person name="Chertkov O."/>
            <person name="Saunders E."/>
            <person name="Brettin T."/>
            <person name="Detter J.C."/>
            <person name="Han C."/>
            <person name="Larimer F."/>
            <person name="Land M."/>
            <person name="Hauser L."/>
            <person name="Kyrpides N."/>
            <person name="Ivanova N."/>
            <person name="Zhou J."/>
            <person name="Richardson P."/>
        </authorList>
    </citation>
    <scope>NUCLEOTIDE SEQUENCE [LARGE SCALE GENOMIC DNA]</scope>
    <source>
        <strain evidence="3">ATCC 35319 / DSM 5812 / JCM 6584 / H10</strain>
    </source>
</reference>
<accession>B8I4A4</accession>
<evidence type="ECO:0008006" key="4">
    <source>
        <dbReference type="Google" id="ProtNLM"/>
    </source>
</evidence>
<dbReference type="eggNOG" id="ENOG502ZIF5">
    <property type="taxonomic scope" value="Bacteria"/>
</dbReference>
<dbReference type="RefSeq" id="WP_012634524.1">
    <property type="nucleotide sequence ID" value="NC_011898.1"/>
</dbReference>
<dbReference type="Proteomes" id="UP000001349">
    <property type="component" value="Chromosome"/>
</dbReference>
<dbReference type="HOGENOM" id="CLU_1755657_0_0_9"/>
<gene>
    <name evidence="2" type="ordered locus">Ccel_0070</name>
</gene>
<proteinExistence type="predicted"/>
<evidence type="ECO:0000313" key="3">
    <source>
        <dbReference type="Proteomes" id="UP000001349"/>
    </source>
</evidence>